<accession>A0AAD2HJY0</accession>
<evidence type="ECO:0000256" key="1">
    <source>
        <dbReference type="SAM" id="SignalP"/>
    </source>
</evidence>
<dbReference type="InterPro" id="IPR021851">
    <property type="entry name" value="DUF3455"/>
</dbReference>
<feature type="signal peptide" evidence="1">
    <location>
        <begin position="1"/>
        <end position="18"/>
    </location>
</feature>
<gene>
    <name evidence="2" type="ORF">MYCIT1_LOCUS24562</name>
</gene>
<dbReference type="PANTHER" id="PTHR35567:SF1">
    <property type="entry name" value="CONSERVED FUNGAL PROTEIN (AFU_ORTHOLOGUE AFUA_1G14230)"/>
    <property type="match status" value="1"/>
</dbReference>
<evidence type="ECO:0000313" key="3">
    <source>
        <dbReference type="Proteomes" id="UP001295794"/>
    </source>
</evidence>
<dbReference type="PANTHER" id="PTHR35567">
    <property type="entry name" value="MALATE DEHYDROGENASE (AFU_ORTHOLOGUE AFUA_2G13800)"/>
    <property type="match status" value="1"/>
</dbReference>
<dbReference type="Proteomes" id="UP001295794">
    <property type="component" value="Unassembled WGS sequence"/>
</dbReference>
<keyword evidence="3" id="KW-1185">Reference proteome</keyword>
<reference evidence="2" key="1">
    <citation type="submission" date="2023-11" db="EMBL/GenBank/DDBJ databases">
        <authorList>
            <person name="De Vega J J."/>
            <person name="De Vega J J."/>
        </authorList>
    </citation>
    <scope>NUCLEOTIDE SEQUENCE</scope>
</reference>
<dbReference type="AlphaFoldDB" id="A0AAD2HJY0"/>
<feature type="chain" id="PRO_5042210640" description="Malate dehydrogenase" evidence="1">
    <location>
        <begin position="19"/>
        <end position="218"/>
    </location>
</feature>
<comment type="caution">
    <text evidence="2">The sequence shown here is derived from an EMBL/GenBank/DDBJ whole genome shotgun (WGS) entry which is preliminary data.</text>
</comment>
<evidence type="ECO:0008006" key="4">
    <source>
        <dbReference type="Google" id="ProtNLM"/>
    </source>
</evidence>
<sequence>MFAKLILPLVFFAALVAGAPSQCNPTRASPDLPAGQTTLVAPNLPVKFVTLGVGIQNYTCSSTTLTYTSIGAIASIFDISCLEGTVGFDTLQEYAFDVWSEEKGLGLVDGIGPLFGASRKLGNHFFVTSPSGTGISAEWDFSSSLGPGTSSFVIASKIADLVAPKNPSVNVDWLELAQLKGTLATNVFRIDTVGGQPPTSCKAGSSISVKYVAKYWFY</sequence>
<name>A0AAD2HJY0_9AGAR</name>
<evidence type="ECO:0000313" key="2">
    <source>
        <dbReference type="EMBL" id="CAK5276376.1"/>
    </source>
</evidence>
<dbReference type="Pfam" id="PF11937">
    <property type="entry name" value="DUF3455"/>
    <property type="match status" value="1"/>
</dbReference>
<protein>
    <recommendedName>
        <fullName evidence="4">Malate dehydrogenase</fullName>
    </recommendedName>
</protein>
<dbReference type="EMBL" id="CAVNYO010000406">
    <property type="protein sequence ID" value="CAK5276376.1"/>
    <property type="molecule type" value="Genomic_DNA"/>
</dbReference>
<proteinExistence type="predicted"/>
<organism evidence="2 3">
    <name type="scientific">Mycena citricolor</name>
    <dbReference type="NCBI Taxonomy" id="2018698"/>
    <lineage>
        <taxon>Eukaryota</taxon>
        <taxon>Fungi</taxon>
        <taxon>Dikarya</taxon>
        <taxon>Basidiomycota</taxon>
        <taxon>Agaricomycotina</taxon>
        <taxon>Agaricomycetes</taxon>
        <taxon>Agaricomycetidae</taxon>
        <taxon>Agaricales</taxon>
        <taxon>Marasmiineae</taxon>
        <taxon>Mycenaceae</taxon>
        <taxon>Mycena</taxon>
    </lineage>
</organism>
<keyword evidence="1" id="KW-0732">Signal</keyword>